<dbReference type="EMBL" id="SSTE01011873">
    <property type="protein sequence ID" value="KAA0050349.1"/>
    <property type="molecule type" value="Genomic_DNA"/>
</dbReference>
<proteinExistence type="inferred from homology"/>
<dbReference type="GO" id="GO:0045893">
    <property type="term" value="P:positive regulation of DNA-templated transcription"/>
    <property type="evidence" value="ECO:0007669"/>
    <property type="project" value="TreeGrafter"/>
</dbReference>
<dbReference type="Pfam" id="PF03195">
    <property type="entry name" value="LOB"/>
    <property type="match status" value="1"/>
</dbReference>
<protein>
    <submittedName>
        <fullName evidence="3">LOB domain-containing protein 33-like</fullName>
    </submittedName>
</protein>
<dbReference type="GO" id="GO:0005634">
    <property type="term" value="C:nucleus"/>
    <property type="evidence" value="ECO:0007669"/>
    <property type="project" value="TreeGrafter"/>
</dbReference>
<dbReference type="GO" id="GO:0009755">
    <property type="term" value="P:hormone-mediated signaling pathway"/>
    <property type="evidence" value="ECO:0007669"/>
    <property type="project" value="TreeGrafter"/>
</dbReference>
<dbReference type="PANTHER" id="PTHR31529:SF23">
    <property type="entry name" value="LOB DOMAIN-CONTAINING PROTEIN 16"/>
    <property type="match status" value="1"/>
</dbReference>
<feature type="domain" description="LOB" evidence="2">
    <location>
        <begin position="22"/>
        <end position="145"/>
    </location>
</feature>
<dbReference type="AlphaFoldDB" id="A0A5A7UA24"/>
<dbReference type="InterPro" id="IPR004883">
    <property type="entry name" value="LOB"/>
</dbReference>
<dbReference type="PROSITE" id="PS50891">
    <property type="entry name" value="LOB"/>
    <property type="match status" value="1"/>
</dbReference>
<dbReference type="STRING" id="1194695.A0A5A7UA24"/>
<evidence type="ECO:0000256" key="1">
    <source>
        <dbReference type="ARBA" id="ARBA00005474"/>
    </source>
</evidence>
<comment type="similarity">
    <text evidence="1">Belongs to the LOB domain-containing protein family.</text>
</comment>
<organism evidence="3 4">
    <name type="scientific">Cucumis melo var. makuwa</name>
    <name type="common">Oriental melon</name>
    <dbReference type="NCBI Taxonomy" id="1194695"/>
    <lineage>
        <taxon>Eukaryota</taxon>
        <taxon>Viridiplantae</taxon>
        <taxon>Streptophyta</taxon>
        <taxon>Embryophyta</taxon>
        <taxon>Tracheophyta</taxon>
        <taxon>Spermatophyta</taxon>
        <taxon>Magnoliopsida</taxon>
        <taxon>eudicotyledons</taxon>
        <taxon>Gunneridae</taxon>
        <taxon>Pentapetalae</taxon>
        <taxon>rosids</taxon>
        <taxon>fabids</taxon>
        <taxon>Cucurbitales</taxon>
        <taxon>Cucurbitaceae</taxon>
        <taxon>Benincaseae</taxon>
        <taxon>Cucumis</taxon>
    </lineage>
</organism>
<comment type="caution">
    <text evidence="3">The sequence shown here is derived from an EMBL/GenBank/DDBJ whole genome shotgun (WGS) entry which is preliminary data.</text>
</comment>
<accession>A0A5A7UA24</accession>
<dbReference type="OrthoDB" id="1840682at2759"/>
<sequence length="253" mass="28119">MKTLLCLWIQPWDSKKHNVQGEATHGAEFRDHKFNQLLIHRPLEPYAGELARAVLTGGELVDYGLCYDEATSHFAAVHKVFGASNVSKLLLHLPTHTRSHAAITVAYEALERMRDPTYGCIAHIFALQQEVVSLQEEIEILGSQIANLATTGGSIAAVENPFIDQVVQVSQQMDGFEMTNTNYYQNELASELPYQSFDNIQNDNTAQMISPLFCLGEEDGVFEFCNSNNVVESTSAFDVSVEENCVGYPWIVG</sequence>
<evidence type="ECO:0000259" key="2">
    <source>
        <dbReference type="PROSITE" id="PS50891"/>
    </source>
</evidence>
<evidence type="ECO:0000313" key="3">
    <source>
        <dbReference type="EMBL" id="KAA0050349.1"/>
    </source>
</evidence>
<dbReference type="PANTHER" id="PTHR31529">
    <property type="entry name" value="LOB DOMAIN CONTAINING PROTEIN"/>
    <property type="match status" value="1"/>
</dbReference>
<name>A0A5A7UA24_CUCMM</name>
<reference evidence="3 4" key="1">
    <citation type="submission" date="2019-08" db="EMBL/GenBank/DDBJ databases">
        <title>Draft genome sequences of two oriental melons (Cucumis melo L. var makuwa).</title>
        <authorList>
            <person name="Kwon S.-Y."/>
        </authorList>
    </citation>
    <scope>NUCLEOTIDE SEQUENCE [LARGE SCALE GENOMIC DNA]</scope>
    <source>
        <strain evidence="4">cv. SW 3</strain>
        <tissue evidence="3">Leaf</tissue>
    </source>
</reference>
<dbReference type="Proteomes" id="UP000321393">
    <property type="component" value="Unassembled WGS sequence"/>
</dbReference>
<evidence type="ECO:0000313" key="4">
    <source>
        <dbReference type="Proteomes" id="UP000321393"/>
    </source>
</evidence>
<gene>
    <name evidence="3" type="ORF">E6C27_scaffold88G00800</name>
</gene>